<evidence type="ECO:0000313" key="1">
    <source>
        <dbReference type="EMBL" id="TLS38373.1"/>
    </source>
</evidence>
<accession>A0A5R9FBW2</accession>
<dbReference type="EMBL" id="SWLG01000003">
    <property type="protein sequence ID" value="TLS38373.1"/>
    <property type="molecule type" value="Genomic_DNA"/>
</dbReference>
<dbReference type="Pfam" id="PF06923">
    <property type="entry name" value="GutM"/>
    <property type="match status" value="1"/>
</dbReference>
<proteinExistence type="predicted"/>
<dbReference type="AlphaFoldDB" id="A0A5R9FBW2"/>
<organism evidence="1 2">
    <name type="scientific">Exobacillus caeni</name>
    <dbReference type="NCBI Taxonomy" id="2574798"/>
    <lineage>
        <taxon>Bacteria</taxon>
        <taxon>Bacillati</taxon>
        <taxon>Bacillota</taxon>
        <taxon>Bacilli</taxon>
        <taxon>Bacillales</taxon>
        <taxon>Guptibacillaceae</taxon>
        <taxon>Exobacillus</taxon>
    </lineage>
</organism>
<dbReference type="InterPro" id="IPR009693">
    <property type="entry name" value="Glucitol_operon_activator"/>
</dbReference>
<keyword evidence="2" id="KW-1185">Reference proteome</keyword>
<sequence>MKFAFILSAVLIVQFLLSLLQIRYYRKSMDKIVSDYKNKEGYYMFSGMDRRKFRPGAIAVIIVDQNYVVRECHTLGGLSVLSKFKQVEEYQGIHVGELLNRVHVTDDSKKGKKKKVPAMNAALTMASENALLSVSKKNMTTA</sequence>
<gene>
    <name evidence="1" type="ORF">FCL54_04320</name>
</gene>
<comment type="caution">
    <text evidence="1">The sequence shown here is derived from an EMBL/GenBank/DDBJ whole genome shotgun (WGS) entry which is preliminary data.</text>
</comment>
<evidence type="ECO:0000313" key="2">
    <source>
        <dbReference type="Proteomes" id="UP000308230"/>
    </source>
</evidence>
<reference evidence="1 2" key="1">
    <citation type="submission" date="2019-04" db="EMBL/GenBank/DDBJ databases">
        <title>Bacillus caeni sp. nov., a bacterium isolated from mangrove sediment.</title>
        <authorList>
            <person name="Huang H."/>
            <person name="Mo K."/>
            <person name="Hu Y."/>
        </authorList>
    </citation>
    <scope>NUCLEOTIDE SEQUENCE [LARGE SCALE GENOMIC DNA]</scope>
    <source>
        <strain evidence="1 2">HB172195</strain>
    </source>
</reference>
<dbReference type="OrthoDB" id="2854696at2"/>
<protein>
    <submittedName>
        <fullName evidence="1">Transcriptional regulator</fullName>
    </submittedName>
</protein>
<dbReference type="RefSeq" id="WP_138123594.1">
    <property type="nucleotide sequence ID" value="NZ_SWLG01000003.1"/>
</dbReference>
<name>A0A5R9FBW2_9BACL</name>
<dbReference type="Proteomes" id="UP000308230">
    <property type="component" value="Unassembled WGS sequence"/>
</dbReference>